<dbReference type="HOGENOM" id="CLU_063874_1_0_7"/>
<dbReference type="EMBL" id="AZJI01000005">
    <property type="protein sequence ID" value="ETD23407.1"/>
    <property type="molecule type" value="Genomic_DNA"/>
</dbReference>
<dbReference type="OrthoDB" id="9777312at2"/>
<dbReference type="eggNOG" id="ENOG502ZAW3">
    <property type="taxonomic scope" value="Bacteria"/>
</dbReference>
<sequence length="337" mass="39190">MTKNDFESILNKCCIELTAESQKSIFKTSSQFENRVREVLHNLTKTYKKFSIDFSPHPQAFPDIAMGQYGVEVKFTLNDTWRSVANSVLETHRIDEVKHIYIVFGKMGGTPQVRWAEYENSVIHVRTSHVPRFEVELQPDITKQKESLFKQMGISYDNFRSLPMQEKMRYIRSYARKIHPDGRLWWIDDREVDTHTTPLQARLYTNLSLEEKTKLRAEAALLCPSIVKSGRSKNKYDDMVLYLLTYHGVLCHQARDLFSAGSVANPSNDDNGGIYIKRALKLIEDEMIEAAFRMEDALFVEYWGESVAPKDRIKRWLQKADGFAKNWTPSKTLFLDK</sequence>
<gene>
    <name evidence="1" type="ORF">HMPREF2086_01209</name>
</gene>
<dbReference type="RefSeq" id="WP_023927943.1">
    <property type="nucleotide sequence ID" value="NZ_KI669454.1"/>
</dbReference>
<organism evidence="1 2">
    <name type="scientific">Helicobacter macacae MIT 99-5501</name>
    <dbReference type="NCBI Taxonomy" id="1357400"/>
    <lineage>
        <taxon>Bacteria</taxon>
        <taxon>Pseudomonadati</taxon>
        <taxon>Campylobacterota</taxon>
        <taxon>Epsilonproteobacteria</taxon>
        <taxon>Campylobacterales</taxon>
        <taxon>Helicobacteraceae</taxon>
        <taxon>Helicobacter</taxon>
    </lineage>
</organism>
<evidence type="ECO:0000313" key="2">
    <source>
        <dbReference type="Proteomes" id="UP000018731"/>
    </source>
</evidence>
<dbReference type="AlphaFoldDB" id="V8C8K4"/>
<evidence type="ECO:0000313" key="1">
    <source>
        <dbReference type="EMBL" id="ETD23407.1"/>
    </source>
</evidence>
<keyword evidence="2" id="KW-1185">Reference proteome</keyword>
<dbReference type="Proteomes" id="UP000018731">
    <property type="component" value="Unassembled WGS sequence"/>
</dbReference>
<dbReference type="REBASE" id="94872">
    <property type="entry name" value="Hma5501ORF1210P"/>
</dbReference>
<reference evidence="1 2" key="1">
    <citation type="journal article" date="2014" name="Genome Announc.">
        <title>Draft genome sequences of six enterohepatic helicobacter species isolated from humans and one from rhesus macaques.</title>
        <authorList>
            <person name="Shen Z."/>
            <person name="Sheh A."/>
            <person name="Young S.K."/>
            <person name="Abouelliel A."/>
            <person name="Ward D.V."/>
            <person name="Earl A.M."/>
            <person name="Fox J.G."/>
        </authorList>
    </citation>
    <scope>NUCLEOTIDE SEQUENCE [LARGE SCALE GENOMIC DNA]</scope>
    <source>
        <strain evidence="1 2">MIT 99-5501</strain>
    </source>
</reference>
<accession>V8C8K4</accession>
<name>V8C8K4_9HELI</name>
<evidence type="ECO:0008006" key="3">
    <source>
        <dbReference type="Google" id="ProtNLM"/>
    </source>
</evidence>
<dbReference type="STRING" id="1357400.HMPREF2086_01209"/>
<comment type="caution">
    <text evidence="1">The sequence shown here is derived from an EMBL/GenBank/DDBJ whole genome shotgun (WGS) entry which is preliminary data.</text>
</comment>
<protein>
    <recommendedName>
        <fullName evidence="3">Restriction endonuclease</fullName>
    </recommendedName>
</protein>
<dbReference type="PATRIC" id="fig|1357400.3.peg.1629"/>
<proteinExistence type="predicted"/>